<dbReference type="RefSeq" id="XP_022303950.1">
    <property type="nucleotide sequence ID" value="XM_022448242.1"/>
</dbReference>
<evidence type="ECO:0000256" key="5">
    <source>
        <dbReference type="ARBA" id="ARBA00023136"/>
    </source>
</evidence>
<dbReference type="PROSITE" id="PS50262">
    <property type="entry name" value="G_PROTEIN_RECEP_F1_2"/>
    <property type="match status" value="1"/>
</dbReference>
<reference evidence="9 10" key="1">
    <citation type="submission" date="2025-04" db="UniProtKB">
        <authorList>
            <consortium name="RefSeq"/>
        </authorList>
    </citation>
    <scope>IDENTIFICATION</scope>
    <source>
        <tissue evidence="9 10">Whole sample</tissue>
    </source>
</reference>
<dbReference type="PANTHER" id="PTHR22750">
    <property type="entry name" value="G-PROTEIN COUPLED RECEPTOR"/>
    <property type="match status" value="1"/>
</dbReference>
<feature type="transmembrane region" description="Helical" evidence="6">
    <location>
        <begin position="95"/>
        <end position="119"/>
    </location>
</feature>
<dbReference type="Pfam" id="PF00001">
    <property type="entry name" value="7tm_1"/>
    <property type="match status" value="1"/>
</dbReference>
<feature type="transmembrane region" description="Helical" evidence="6">
    <location>
        <begin position="280"/>
        <end position="302"/>
    </location>
</feature>
<dbReference type="GO" id="GO:0005886">
    <property type="term" value="C:plasma membrane"/>
    <property type="evidence" value="ECO:0007669"/>
    <property type="project" value="UniProtKB-SubCell"/>
</dbReference>
<evidence type="ECO:0000313" key="17">
    <source>
        <dbReference type="RefSeq" id="XP_022303958.1"/>
    </source>
</evidence>
<evidence type="ECO:0000256" key="2">
    <source>
        <dbReference type="ARBA" id="ARBA00022475"/>
    </source>
</evidence>
<feature type="transmembrane region" description="Helical" evidence="6">
    <location>
        <begin position="185"/>
        <end position="207"/>
    </location>
</feature>
<feature type="transmembrane region" description="Helical" evidence="6">
    <location>
        <begin position="231"/>
        <end position="249"/>
    </location>
</feature>
<evidence type="ECO:0000313" key="13">
    <source>
        <dbReference type="RefSeq" id="XP_022303953.1"/>
    </source>
</evidence>
<dbReference type="RefSeq" id="XP_022303958.1">
    <property type="nucleotide sequence ID" value="XM_022448250.1"/>
</dbReference>
<sequence length="402" mass="46036">MDAILEWLCEDGRSAYNGSNLRYVFLLCRNLSGYNSTHGLNSSFMPIFDGQESAMDSIRRPETIVTFILCILALSFNILSIMATSQISQTSHTKVIISLAASDILVSISVFMHVINIHFNNPSVSLDPDPQSRLLSACTQVCVVSFNNMANLMSLFNLLAMAVDHYIAILMPYRYVHLLNKRRTNFMIAFLWTVGFIWGFSSFFGGFQKSEELKYLNFCEVTNFSDFHSEYLVVFTAGVCSVAMLFIYIRIFCVVRRVSTECTTLHKDGLHNTKALRTSALIVGTFVVCWFPNLVFQVSVLIQLNALNSRNVIYETLFRANRYLYILVVVNSVCDPIIYAARLRIVQKGYFRLLYRFCGYQHPKMYDDEQFNNSKMDLLARKRSTLVPPEHRNSHPEVQTML</sequence>
<dbReference type="RefSeq" id="XP_022303956.1">
    <property type="nucleotide sequence ID" value="XM_022448248.1"/>
</dbReference>
<feature type="transmembrane region" description="Helical" evidence="6">
    <location>
        <begin position="155"/>
        <end position="173"/>
    </location>
</feature>
<comment type="subcellular location">
    <subcellularLocation>
        <location evidence="1">Cell membrane</location>
        <topology evidence="1">Multi-pass membrane protein</topology>
    </subcellularLocation>
</comment>
<dbReference type="SUPFAM" id="SSF81321">
    <property type="entry name" value="Family A G protein-coupled receptor-like"/>
    <property type="match status" value="1"/>
</dbReference>
<dbReference type="GeneID" id="111111333"/>
<keyword evidence="3 6" id="KW-0812">Transmembrane</keyword>
<dbReference type="Proteomes" id="UP000694844">
    <property type="component" value="Chromosome 9"/>
</dbReference>
<keyword evidence="8" id="KW-1185">Reference proteome</keyword>
<dbReference type="OrthoDB" id="9894375at2759"/>
<evidence type="ECO:0000313" key="16">
    <source>
        <dbReference type="RefSeq" id="XP_022303957.1"/>
    </source>
</evidence>
<proteinExistence type="predicted"/>
<dbReference type="RefSeq" id="XP_022303949.1">
    <property type="nucleotide sequence ID" value="XM_022448241.1"/>
</dbReference>
<dbReference type="RefSeq" id="XP_022303957.1">
    <property type="nucleotide sequence ID" value="XM_022448249.1"/>
</dbReference>
<name>A0A8B8BKU5_CRAVI</name>
<accession>A0A8B8BKU5</accession>
<evidence type="ECO:0000313" key="9">
    <source>
        <dbReference type="RefSeq" id="XP_022303949.1"/>
    </source>
</evidence>
<feature type="transmembrane region" description="Helical" evidence="6">
    <location>
        <begin position="64"/>
        <end position="83"/>
    </location>
</feature>
<protein>
    <submittedName>
        <fullName evidence="9 10">Adenosine receptor A2b-like</fullName>
    </submittedName>
</protein>
<evidence type="ECO:0000313" key="8">
    <source>
        <dbReference type="Proteomes" id="UP000694844"/>
    </source>
</evidence>
<dbReference type="GO" id="GO:0004930">
    <property type="term" value="F:G protein-coupled receptor activity"/>
    <property type="evidence" value="ECO:0007669"/>
    <property type="project" value="InterPro"/>
</dbReference>
<evidence type="ECO:0000313" key="11">
    <source>
        <dbReference type="RefSeq" id="XP_022303951.1"/>
    </source>
</evidence>
<dbReference type="CDD" id="cd00637">
    <property type="entry name" value="7tm_classA_rhodopsin-like"/>
    <property type="match status" value="1"/>
</dbReference>
<dbReference type="KEGG" id="cvn:111111333"/>
<evidence type="ECO:0000313" key="10">
    <source>
        <dbReference type="RefSeq" id="XP_022303950.1"/>
    </source>
</evidence>
<evidence type="ECO:0000256" key="3">
    <source>
        <dbReference type="ARBA" id="ARBA00022692"/>
    </source>
</evidence>
<keyword evidence="4 6" id="KW-1133">Transmembrane helix</keyword>
<keyword evidence="2" id="KW-1003">Cell membrane</keyword>
<evidence type="ECO:0000256" key="1">
    <source>
        <dbReference type="ARBA" id="ARBA00004651"/>
    </source>
</evidence>
<organism evidence="8 16">
    <name type="scientific">Crassostrea virginica</name>
    <name type="common">Eastern oyster</name>
    <dbReference type="NCBI Taxonomy" id="6565"/>
    <lineage>
        <taxon>Eukaryota</taxon>
        <taxon>Metazoa</taxon>
        <taxon>Spiralia</taxon>
        <taxon>Lophotrochozoa</taxon>
        <taxon>Mollusca</taxon>
        <taxon>Bivalvia</taxon>
        <taxon>Autobranchia</taxon>
        <taxon>Pteriomorphia</taxon>
        <taxon>Ostreida</taxon>
        <taxon>Ostreoidea</taxon>
        <taxon>Ostreidae</taxon>
        <taxon>Crassostrea</taxon>
    </lineage>
</organism>
<dbReference type="RefSeq" id="XP_022303953.1">
    <property type="nucleotide sequence ID" value="XM_022448245.1"/>
</dbReference>
<evidence type="ECO:0000313" key="12">
    <source>
        <dbReference type="RefSeq" id="XP_022303952.1"/>
    </source>
</evidence>
<evidence type="ECO:0000259" key="7">
    <source>
        <dbReference type="PROSITE" id="PS50262"/>
    </source>
</evidence>
<keyword evidence="5 6" id="KW-0472">Membrane</keyword>
<evidence type="ECO:0000313" key="14">
    <source>
        <dbReference type="RefSeq" id="XP_022303954.1"/>
    </source>
</evidence>
<evidence type="ECO:0000256" key="6">
    <source>
        <dbReference type="SAM" id="Phobius"/>
    </source>
</evidence>
<gene>
    <name evidence="9 10 11 12 13 14 15 16 17" type="primary">LOC111111333</name>
</gene>
<dbReference type="Gene3D" id="1.20.1070.10">
    <property type="entry name" value="Rhodopsin 7-helix transmembrane proteins"/>
    <property type="match status" value="1"/>
</dbReference>
<dbReference type="InterPro" id="IPR000276">
    <property type="entry name" value="GPCR_Rhodpsn"/>
</dbReference>
<dbReference type="RefSeq" id="XP_022303951.1">
    <property type="nucleotide sequence ID" value="XM_022448243.1"/>
</dbReference>
<dbReference type="InterPro" id="IPR017452">
    <property type="entry name" value="GPCR_Rhodpsn_7TM"/>
</dbReference>
<evidence type="ECO:0000313" key="15">
    <source>
        <dbReference type="RefSeq" id="XP_022303956.1"/>
    </source>
</evidence>
<feature type="domain" description="G-protein coupled receptors family 1 profile" evidence="7">
    <location>
        <begin position="73"/>
        <end position="339"/>
    </location>
</feature>
<feature type="transmembrane region" description="Helical" evidence="6">
    <location>
        <begin position="322"/>
        <end position="341"/>
    </location>
</feature>
<dbReference type="RefSeq" id="XP_022303952.1">
    <property type="nucleotide sequence ID" value="XM_022448244.1"/>
</dbReference>
<dbReference type="RefSeq" id="XP_022303954.1">
    <property type="nucleotide sequence ID" value="XM_022448246.1"/>
</dbReference>
<evidence type="ECO:0000256" key="4">
    <source>
        <dbReference type="ARBA" id="ARBA00022989"/>
    </source>
</evidence>
<dbReference type="PRINTS" id="PR00237">
    <property type="entry name" value="GPCRRHODOPSN"/>
</dbReference>
<dbReference type="AlphaFoldDB" id="A0A8B8BKU5"/>